<keyword evidence="3 12" id="KW-0004">4Fe-4S</keyword>
<gene>
    <name evidence="12" type="primary">whiB</name>
    <name evidence="14" type="ORF">A3K89_16540</name>
</gene>
<organism evidence="14 15">
    <name type="scientific">Rhodococcoides kyotonense</name>
    <dbReference type="NCBI Taxonomy" id="398843"/>
    <lineage>
        <taxon>Bacteria</taxon>
        <taxon>Bacillati</taxon>
        <taxon>Actinomycetota</taxon>
        <taxon>Actinomycetes</taxon>
        <taxon>Mycobacteriales</taxon>
        <taxon>Nocardiaceae</taxon>
        <taxon>Rhodococcoides</taxon>
    </lineage>
</organism>
<evidence type="ECO:0000313" key="15">
    <source>
        <dbReference type="Proteomes" id="UP000077519"/>
    </source>
</evidence>
<keyword evidence="10 12" id="KW-1015">Disulfide bond</keyword>
<evidence type="ECO:0000313" key="14">
    <source>
        <dbReference type="EMBL" id="OAK56532.1"/>
    </source>
</evidence>
<comment type="caution">
    <text evidence="14">The sequence shown here is derived from an EMBL/GenBank/DDBJ whole genome shotgun (WGS) entry which is preliminary data.</text>
</comment>
<dbReference type="GO" id="GO:0045454">
    <property type="term" value="P:cell redox homeostasis"/>
    <property type="evidence" value="ECO:0007669"/>
    <property type="project" value="TreeGrafter"/>
</dbReference>
<keyword evidence="15" id="KW-1185">Reference proteome</keyword>
<dbReference type="AlphaFoldDB" id="A0A177YLQ8"/>
<sequence>MAPTTEAWQWQLDAVCRGADSEIFFSPSGEGRTARRQREDAAKVVCRTCPVIAQCRQFALAAGEPFGVWGGMTARERSLQRAQSKKAG</sequence>
<keyword evidence="5 12" id="KW-0479">Metal-binding</keyword>
<name>A0A177YLQ8_9NOCA</name>
<keyword evidence="8 12" id="KW-0805">Transcription regulation</keyword>
<comment type="PTM">
    <text evidence="12">The Fe-S cluster can be nitrosylated by nitric oxide (NO).</text>
</comment>
<dbReference type="GO" id="GO:0003677">
    <property type="term" value="F:DNA binding"/>
    <property type="evidence" value="ECO:0007669"/>
    <property type="project" value="UniProtKB-UniRule"/>
</dbReference>
<reference evidence="14 15" key="1">
    <citation type="submission" date="2016-03" db="EMBL/GenBank/DDBJ databases">
        <title>Genome sequence of Rhodococcus kyotonensis KB10.</title>
        <authorList>
            <person name="Jeong H."/>
            <person name="Hong C.E."/>
            <person name="Jo S.H."/>
            <person name="Park J.M."/>
        </authorList>
    </citation>
    <scope>NUCLEOTIDE SEQUENCE [LARGE SCALE GENOMIC DNA]</scope>
    <source>
        <strain evidence="14 15">KB10</strain>
    </source>
</reference>
<comment type="subcellular location">
    <subcellularLocation>
        <location evidence="1 12">Cytoplasm</location>
    </subcellularLocation>
</comment>
<dbReference type="GO" id="GO:0005737">
    <property type="term" value="C:cytoplasm"/>
    <property type="evidence" value="ECO:0007669"/>
    <property type="project" value="UniProtKB-SubCell"/>
</dbReference>
<dbReference type="PROSITE" id="PS51674">
    <property type="entry name" value="4FE4S_WBL"/>
    <property type="match status" value="1"/>
</dbReference>
<dbReference type="GO" id="GO:0045892">
    <property type="term" value="P:negative regulation of DNA-templated transcription"/>
    <property type="evidence" value="ECO:0007669"/>
    <property type="project" value="TreeGrafter"/>
</dbReference>
<comment type="function">
    <text evidence="12">Acts as a transcriptional regulator. Probably redox-responsive. The apo- but not holo-form probably binds DNA.</text>
</comment>
<evidence type="ECO:0000256" key="5">
    <source>
        <dbReference type="ARBA" id="ARBA00022723"/>
    </source>
</evidence>
<evidence type="ECO:0000256" key="1">
    <source>
        <dbReference type="ARBA" id="ARBA00004496"/>
    </source>
</evidence>
<dbReference type="GO" id="GO:0035731">
    <property type="term" value="F:dinitrosyl-iron complex binding"/>
    <property type="evidence" value="ECO:0007669"/>
    <property type="project" value="UniProtKB-UniRule"/>
</dbReference>
<evidence type="ECO:0000256" key="11">
    <source>
        <dbReference type="ARBA" id="ARBA00023163"/>
    </source>
</evidence>
<evidence type="ECO:0000256" key="10">
    <source>
        <dbReference type="ARBA" id="ARBA00023157"/>
    </source>
</evidence>
<comment type="cofactor">
    <cofactor evidence="12">
        <name>[4Fe-4S] cluster</name>
        <dbReference type="ChEBI" id="CHEBI:49883"/>
    </cofactor>
    <text evidence="12">Binds 1 [4Fe-4S] cluster per subunit. Following nitrosylation of the [4Fe-4S] cluster binds 1 [4Fe-8(NO)] cluster per subunit.</text>
</comment>
<keyword evidence="7 12" id="KW-0411">Iron-sulfur</keyword>
<dbReference type="GO" id="GO:0046872">
    <property type="term" value="F:metal ion binding"/>
    <property type="evidence" value="ECO:0007669"/>
    <property type="project" value="UniProtKB-KW"/>
</dbReference>
<evidence type="ECO:0000256" key="2">
    <source>
        <dbReference type="ARBA" id="ARBA00006597"/>
    </source>
</evidence>
<evidence type="ECO:0000256" key="9">
    <source>
        <dbReference type="ARBA" id="ARBA00023125"/>
    </source>
</evidence>
<feature type="binding site" evidence="12">
    <location>
        <position position="16"/>
    </location>
    <ligand>
        <name>[4Fe-4S] cluster</name>
        <dbReference type="ChEBI" id="CHEBI:49883"/>
    </ligand>
</feature>
<dbReference type="EMBL" id="LVHI01000004">
    <property type="protein sequence ID" value="OAK56532.1"/>
    <property type="molecule type" value="Genomic_DNA"/>
</dbReference>
<dbReference type="GO" id="GO:0051539">
    <property type="term" value="F:4 iron, 4 sulfur cluster binding"/>
    <property type="evidence" value="ECO:0007669"/>
    <property type="project" value="UniProtKB-UniRule"/>
</dbReference>
<evidence type="ECO:0000256" key="4">
    <source>
        <dbReference type="ARBA" id="ARBA00022490"/>
    </source>
</evidence>
<dbReference type="PANTHER" id="PTHR38839:SF5">
    <property type="entry name" value="TRANSCRIPTIONAL REGULATOR WHID"/>
    <property type="match status" value="1"/>
</dbReference>
<feature type="binding site" evidence="12">
    <location>
        <position position="46"/>
    </location>
    <ligand>
        <name>[4Fe-4S] cluster</name>
        <dbReference type="ChEBI" id="CHEBI:49883"/>
    </ligand>
</feature>
<keyword evidence="6 12" id="KW-0408">Iron</keyword>
<accession>A0A177YLQ8</accession>
<dbReference type="Proteomes" id="UP000077519">
    <property type="component" value="Unassembled WGS sequence"/>
</dbReference>
<evidence type="ECO:0000256" key="8">
    <source>
        <dbReference type="ARBA" id="ARBA00023015"/>
    </source>
</evidence>
<dbReference type="PANTHER" id="PTHR38839">
    <property type="entry name" value="TRANSCRIPTIONAL REGULATOR WHID-RELATED"/>
    <property type="match status" value="1"/>
</dbReference>
<proteinExistence type="inferred from homology"/>
<evidence type="ECO:0000256" key="7">
    <source>
        <dbReference type="ARBA" id="ARBA00023014"/>
    </source>
</evidence>
<evidence type="ECO:0000256" key="12">
    <source>
        <dbReference type="HAMAP-Rule" id="MF_01479"/>
    </source>
</evidence>
<evidence type="ECO:0000256" key="3">
    <source>
        <dbReference type="ARBA" id="ARBA00022485"/>
    </source>
</evidence>
<feature type="domain" description="4Fe-4S Wbl-type" evidence="13">
    <location>
        <begin position="15"/>
        <end position="79"/>
    </location>
</feature>
<keyword evidence="9 12" id="KW-0238">DNA-binding</keyword>
<dbReference type="HAMAP" id="MF_01479">
    <property type="entry name" value="WhiB"/>
    <property type="match status" value="1"/>
</dbReference>
<dbReference type="InterPro" id="IPR003482">
    <property type="entry name" value="Whib"/>
</dbReference>
<dbReference type="InterPro" id="IPR034768">
    <property type="entry name" value="4FE4S_WBL"/>
</dbReference>
<feature type="binding site" evidence="12">
    <location>
        <position position="49"/>
    </location>
    <ligand>
        <name>[4Fe-4S] cluster</name>
        <dbReference type="ChEBI" id="CHEBI:49883"/>
    </ligand>
</feature>
<comment type="PTM">
    <text evidence="12">Upon Fe-S cluster removal intramolecular disulfide bonds are formed.</text>
</comment>
<keyword evidence="11 12" id="KW-0804">Transcription</keyword>
<feature type="binding site" evidence="12">
    <location>
        <position position="55"/>
    </location>
    <ligand>
        <name>[4Fe-4S] cluster</name>
        <dbReference type="ChEBI" id="CHEBI:49883"/>
    </ligand>
</feature>
<keyword evidence="4 12" id="KW-0963">Cytoplasm</keyword>
<dbReference type="RefSeq" id="WP_068422261.1">
    <property type="nucleotide sequence ID" value="NZ_LVHI01000004.1"/>
</dbReference>
<dbReference type="GO" id="GO:0047134">
    <property type="term" value="F:protein-disulfide reductase [NAD(P)H] activity"/>
    <property type="evidence" value="ECO:0007669"/>
    <property type="project" value="TreeGrafter"/>
</dbReference>
<dbReference type="Pfam" id="PF02467">
    <property type="entry name" value="Whib"/>
    <property type="match status" value="1"/>
</dbReference>
<evidence type="ECO:0000256" key="6">
    <source>
        <dbReference type="ARBA" id="ARBA00023004"/>
    </source>
</evidence>
<protein>
    <recommendedName>
        <fullName evidence="12">Transcriptional regulator WhiB</fullName>
    </recommendedName>
</protein>
<evidence type="ECO:0000259" key="13">
    <source>
        <dbReference type="PROSITE" id="PS51674"/>
    </source>
</evidence>
<comment type="similarity">
    <text evidence="2 12">Belongs to the WhiB family.</text>
</comment>